<dbReference type="InterPro" id="IPR036249">
    <property type="entry name" value="Thioredoxin-like_sf"/>
</dbReference>
<dbReference type="Proteomes" id="UP001295684">
    <property type="component" value="Unassembled WGS sequence"/>
</dbReference>
<organism evidence="2 3">
    <name type="scientific">Euplotes crassus</name>
    <dbReference type="NCBI Taxonomy" id="5936"/>
    <lineage>
        <taxon>Eukaryota</taxon>
        <taxon>Sar</taxon>
        <taxon>Alveolata</taxon>
        <taxon>Ciliophora</taxon>
        <taxon>Intramacronucleata</taxon>
        <taxon>Spirotrichea</taxon>
        <taxon>Hypotrichia</taxon>
        <taxon>Euplotida</taxon>
        <taxon>Euplotidae</taxon>
        <taxon>Moneuplotes</taxon>
    </lineage>
</organism>
<proteinExistence type="predicted"/>
<protein>
    <recommendedName>
        <fullName evidence="4">Thioredoxin domain-containing protein</fullName>
    </recommendedName>
</protein>
<sequence>MSRYFSKAQKTYSHLKSFTRSSYGGSFNYKPYLYTTLSMGALLATQKYFKIQTATKAEMNALYIDKQRLKQMFELISDEITVYHFYDSQNPLHDEFNQLNSYVLKEACKKNCAEIASIDINELDPHEESKLMHATKMNKAQIKAQSAPVLVLKSNCSFKTIDNKVVNGDEENFRVYLRNLTRSQHVTSINELSAALKNNKSLNDCCVAYYLPLREGQDHKKAISEFEERNIMVFNLLKGETENIAVITDEELAQKCKLEPSKFYAYFKPSYINGFENLVDKDLNVEYLQAYEGICRDEFVPNYDYLSSDEFLGSIGDHENMFTEKLISEHFDSAFERTTTTEFLLNPNFESRWESDEADVPQCFIYIPDEYMKKYIFEIKNALEDYKGSFEFIYTNNYSVANKYLFLDEFPDVMPFFVIVDKSKKIPVRKLTDEPIKNFEDVIVDSENVPEGTPFYYTKYKEPIFLSNLTQEIEKFLEKYLEGKMTHYYQTEKMVQYTRVKEICGDTFKREIVNNPKVEQCIIEVFKHDCPSCMYNGKVFNAFSRKLEKNGILNQLPCFRLAIDNKIPYLGSFAYSPIYFFLKKEDGKVTEISIIDIPVKYEQFKSKLIEYTGIEKLKEINLVPKFQVKYHFQQEDLKPGFDIDQDLIDKAKEDEEQKKKEEEEKKPKNIEK</sequence>
<evidence type="ECO:0000256" key="1">
    <source>
        <dbReference type="SAM" id="MobiDB-lite"/>
    </source>
</evidence>
<keyword evidence="3" id="KW-1185">Reference proteome</keyword>
<comment type="caution">
    <text evidence="2">The sequence shown here is derived from an EMBL/GenBank/DDBJ whole genome shotgun (WGS) entry which is preliminary data.</text>
</comment>
<evidence type="ECO:0000313" key="3">
    <source>
        <dbReference type="Proteomes" id="UP001295684"/>
    </source>
</evidence>
<dbReference type="EMBL" id="CAMPGE010001069">
    <property type="protein sequence ID" value="CAI2359837.1"/>
    <property type="molecule type" value="Genomic_DNA"/>
</dbReference>
<dbReference type="AlphaFoldDB" id="A0AAD1X5S8"/>
<evidence type="ECO:0000313" key="2">
    <source>
        <dbReference type="EMBL" id="CAI2359837.1"/>
    </source>
</evidence>
<reference evidence="2" key="1">
    <citation type="submission" date="2023-07" db="EMBL/GenBank/DDBJ databases">
        <authorList>
            <consortium name="AG Swart"/>
            <person name="Singh M."/>
            <person name="Singh A."/>
            <person name="Seah K."/>
            <person name="Emmerich C."/>
        </authorList>
    </citation>
    <scope>NUCLEOTIDE SEQUENCE</scope>
    <source>
        <strain evidence="2">DP1</strain>
    </source>
</reference>
<accession>A0AAD1X5S8</accession>
<feature type="region of interest" description="Disordered" evidence="1">
    <location>
        <begin position="652"/>
        <end position="672"/>
    </location>
</feature>
<gene>
    <name evidence="2" type="ORF">ECRASSUSDP1_LOCUS1131</name>
</gene>
<dbReference type="SUPFAM" id="SSF52833">
    <property type="entry name" value="Thioredoxin-like"/>
    <property type="match status" value="1"/>
</dbReference>
<evidence type="ECO:0008006" key="4">
    <source>
        <dbReference type="Google" id="ProtNLM"/>
    </source>
</evidence>
<name>A0AAD1X5S8_EUPCR</name>